<dbReference type="SUPFAM" id="SSF109854">
    <property type="entry name" value="DinB/YfiT-like putative metalloenzymes"/>
    <property type="match status" value="1"/>
</dbReference>
<accession>A0A3L7JZL3</accession>
<gene>
    <name evidence="2" type="ORF">D9X91_08420</name>
</gene>
<dbReference type="InterPro" id="IPR024775">
    <property type="entry name" value="DinB-like"/>
</dbReference>
<proteinExistence type="predicted"/>
<dbReference type="InterPro" id="IPR034660">
    <property type="entry name" value="DinB/YfiT-like"/>
</dbReference>
<comment type="caution">
    <text evidence="2">The sequence shown here is derived from an EMBL/GenBank/DDBJ whole genome shotgun (WGS) entry which is preliminary data.</text>
</comment>
<dbReference type="Pfam" id="PF12867">
    <property type="entry name" value="DinB_2"/>
    <property type="match status" value="1"/>
</dbReference>
<dbReference type="EMBL" id="RCVZ01000004">
    <property type="protein sequence ID" value="RLQ96298.1"/>
    <property type="molecule type" value="Genomic_DNA"/>
</dbReference>
<evidence type="ECO:0000313" key="3">
    <source>
        <dbReference type="Proteomes" id="UP000276770"/>
    </source>
</evidence>
<dbReference type="OrthoDB" id="2964295at2"/>
<name>A0A3L7JZL3_9BACI</name>
<dbReference type="Proteomes" id="UP000276770">
    <property type="component" value="Unassembled WGS sequence"/>
</dbReference>
<evidence type="ECO:0000259" key="1">
    <source>
        <dbReference type="Pfam" id="PF12867"/>
    </source>
</evidence>
<dbReference type="AlphaFoldDB" id="A0A3L7JZL3"/>
<organism evidence="2 3">
    <name type="scientific">Falsibacillus albus</name>
    <dbReference type="NCBI Taxonomy" id="2478915"/>
    <lineage>
        <taxon>Bacteria</taxon>
        <taxon>Bacillati</taxon>
        <taxon>Bacillota</taxon>
        <taxon>Bacilli</taxon>
        <taxon>Bacillales</taxon>
        <taxon>Bacillaceae</taxon>
        <taxon>Falsibacillus</taxon>
    </lineage>
</organism>
<evidence type="ECO:0000313" key="2">
    <source>
        <dbReference type="EMBL" id="RLQ96298.1"/>
    </source>
</evidence>
<sequence length="158" mass="18814">MNKKQIIEKKSAIAQWSSSLKTISEENWYQSFREGSWGIADVISHFITWDEFIMKHRLDYLIKDKPLPIFHVDVQAMNKEAMHFARSGIDKDDLIDEFVKVRKELVALIESIPEEKFNKVVWIGKREMTLSNYFEGLIEHDEKHKQEIDESINYVYYL</sequence>
<reference evidence="2 3" key="1">
    <citation type="submission" date="2018-10" db="EMBL/GenBank/DDBJ databases">
        <title>Falsibacillus sp. genome draft.</title>
        <authorList>
            <person name="Shi S."/>
        </authorList>
    </citation>
    <scope>NUCLEOTIDE SEQUENCE [LARGE SCALE GENOMIC DNA]</scope>
    <source>
        <strain evidence="2 3">GY 10110</strain>
    </source>
</reference>
<feature type="domain" description="DinB-like" evidence="1">
    <location>
        <begin position="15"/>
        <end position="148"/>
    </location>
</feature>
<dbReference type="Gene3D" id="1.20.120.450">
    <property type="entry name" value="dinb family like domain"/>
    <property type="match status" value="1"/>
</dbReference>
<keyword evidence="3" id="KW-1185">Reference proteome</keyword>
<protein>
    <submittedName>
        <fullName evidence="2">DinB family protein</fullName>
    </submittedName>
</protein>
<dbReference type="RefSeq" id="WP_121680151.1">
    <property type="nucleotide sequence ID" value="NZ_RCVZ01000004.1"/>
</dbReference>